<comment type="function">
    <text evidence="10">FliM is one of three proteins (FliG, FliN, FliM) that forms the rotor-mounted switch complex (C ring), located at the base of the basal body. This complex interacts with the CheY and CheZ chemotaxis proteins, in addition to contacting components of the motor that determine the direction of flagellar rotation.</text>
</comment>
<keyword evidence="8" id="KW-0472">Membrane</keyword>
<keyword evidence="9" id="KW-0975">Bacterial flagellum</keyword>
<evidence type="ECO:0000256" key="5">
    <source>
        <dbReference type="ARBA" id="ARBA00022475"/>
    </source>
</evidence>
<evidence type="ECO:0000313" key="13">
    <source>
        <dbReference type="Proteomes" id="UP000469011"/>
    </source>
</evidence>
<dbReference type="RefSeq" id="WP_163465508.1">
    <property type="nucleotide sequence ID" value="NZ_JAAAMG010000023.1"/>
</dbReference>
<evidence type="ECO:0000256" key="4">
    <source>
        <dbReference type="ARBA" id="ARBA00021898"/>
    </source>
</evidence>
<protein>
    <recommendedName>
        <fullName evidence="4">Flagellar motor switch protein FliM</fullName>
    </recommendedName>
</protein>
<evidence type="ECO:0000259" key="11">
    <source>
        <dbReference type="Pfam" id="PF01052"/>
    </source>
</evidence>
<comment type="caution">
    <text evidence="12">The sequence shown here is derived from an EMBL/GenBank/DDBJ whole genome shotgun (WGS) entry which is preliminary data.</text>
</comment>
<dbReference type="SUPFAM" id="SSF101801">
    <property type="entry name" value="Surface presentation of antigens (SPOA)"/>
    <property type="match status" value="1"/>
</dbReference>
<name>A0A6N9T6W5_9HYPH</name>
<comment type="similarity">
    <text evidence="3">Belongs to the FliM family.</text>
</comment>
<keyword evidence="13" id="KW-1185">Reference proteome</keyword>
<dbReference type="GO" id="GO:0009425">
    <property type="term" value="C:bacterial-type flagellum basal body"/>
    <property type="evidence" value="ECO:0007669"/>
    <property type="project" value="UniProtKB-SubCell"/>
</dbReference>
<dbReference type="Gene3D" id="2.30.330.10">
    <property type="entry name" value="SpoA-like"/>
    <property type="match status" value="1"/>
</dbReference>
<dbReference type="EMBL" id="JAAAMG010000023">
    <property type="protein sequence ID" value="NDW07051.1"/>
    <property type="molecule type" value="Genomic_DNA"/>
</dbReference>
<evidence type="ECO:0000313" key="12">
    <source>
        <dbReference type="EMBL" id="NDW07051.1"/>
    </source>
</evidence>
<reference evidence="12 13" key="1">
    <citation type="submission" date="2020-01" db="EMBL/GenBank/DDBJ databases">
        <title>Jiella pacifica sp. nov.</title>
        <authorList>
            <person name="Xue Z."/>
            <person name="Zhu S."/>
            <person name="Chen J."/>
            <person name="Yang J."/>
        </authorList>
    </citation>
    <scope>NUCLEOTIDE SEQUENCE [LARGE SCALE GENOMIC DNA]</scope>
    <source>
        <strain evidence="12 13">40Bstr34</strain>
    </source>
</reference>
<evidence type="ECO:0000256" key="10">
    <source>
        <dbReference type="ARBA" id="ARBA00025044"/>
    </source>
</evidence>
<dbReference type="InterPro" id="IPR028976">
    <property type="entry name" value="CheC-like_sf"/>
</dbReference>
<evidence type="ECO:0000256" key="9">
    <source>
        <dbReference type="ARBA" id="ARBA00023143"/>
    </source>
</evidence>
<gene>
    <name evidence="12" type="ORF">GTK09_21785</name>
</gene>
<dbReference type="PANTHER" id="PTHR30034">
    <property type="entry name" value="FLAGELLAR MOTOR SWITCH PROTEIN FLIM"/>
    <property type="match status" value="1"/>
</dbReference>
<sequence length="312" mass="34778">MSEVAFQSDPAEIRARLKSASELDPARLPRLEHLCGVWTEEMSARLKELTSGAFEIVYQQCDVEGAPDPEDQAFATTLIAPLLSNRFAKPSFVLADHKLVEVVLSAFLGCQPSAELAESRTPSAFDQHFVRLFFSKVMETASKVFQPMASFDLSLGSFVSPAELAELLGEEPERYFVFRFEMEFAGLTAPFSLALPKSFLSPHRRFLSGTPEKPEVGSDEAWKKGIEASFAQSDLRIDAVLCKKKIPLSQVARFKVGATVELDVGLTSLIPLECEDRPMFRAKVGRSRDFYVVRVEERIDPAQEFIDDILSD</sequence>
<comment type="subcellular location">
    <subcellularLocation>
        <location evidence="1">Bacterial flagellum basal body</location>
    </subcellularLocation>
    <subcellularLocation>
        <location evidence="2">Cell membrane</location>
        <topology evidence="2">Peripheral membrane protein</topology>
    </subcellularLocation>
</comment>
<dbReference type="GO" id="GO:0005886">
    <property type="term" value="C:plasma membrane"/>
    <property type="evidence" value="ECO:0007669"/>
    <property type="project" value="UniProtKB-SubCell"/>
</dbReference>
<dbReference type="InterPro" id="IPR036429">
    <property type="entry name" value="SpoA-like_sf"/>
</dbReference>
<keyword evidence="5" id="KW-1003">Cell membrane</keyword>
<dbReference type="InterPro" id="IPR001543">
    <property type="entry name" value="FliN-like_C"/>
</dbReference>
<dbReference type="GO" id="GO:0071978">
    <property type="term" value="P:bacterial-type flagellum-dependent swarming motility"/>
    <property type="evidence" value="ECO:0007669"/>
    <property type="project" value="TreeGrafter"/>
</dbReference>
<feature type="domain" description="Flagellar motor switch protein FliN-like C-terminal" evidence="11">
    <location>
        <begin position="232"/>
        <end position="299"/>
    </location>
</feature>
<organism evidence="12 13">
    <name type="scientific">Jiella pacifica</name>
    <dbReference type="NCBI Taxonomy" id="2696469"/>
    <lineage>
        <taxon>Bacteria</taxon>
        <taxon>Pseudomonadati</taxon>
        <taxon>Pseudomonadota</taxon>
        <taxon>Alphaproteobacteria</taxon>
        <taxon>Hyphomicrobiales</taxon>
        <taxon>Aurantimonadaceae</taxon>
        <taxon>Jiella</taxon>
    </lineage>
</organism>
<dbReference type="GO" id="GO:0050918">
    <property type="term" value="P:positive chemotaxis"/>
    <property type="evidence" value="ECO:0007669"/>
    <property type="project" value="TreeGrafter"/>
</dbReference>
<dbReference type="PANTHER" id="PTHR30034:SF6">
    <property type="entry name" value="YOP PROTEINS TRANSLOCATION PROTEIN Q"/>
    <property type="match status" value="1"/>
</dbReference>
<proteinExistence type="inferred from homology"/>
<dbReference type="Pfam" id="PF01052">
    <property type="entry name" value="FliMN_C"/>
    <property type="match status" value="1"/>
</dbReference>
<evidence type="ECO:0000256" key="6">
    <source>
        <dbReference type="ARBA" id="ARBA00022500"/>
    </source>
</evidence>
<dbReference type="AlphaFoldDB" id="A0A6N9T6W5"/>
<dbReference type="Gene3D" id="3.40.1550.10">
    <property type="entry name" value="CheC-like"/>
    <property type="match status" value="1"/>
</dbReference>
<evidence type="ECO:0000256" key="2">
    <source>
        <dbReference type="ARBA" id="ARBA00004202"/>
    </source>
</evidence>
<evidence type="ECO:0000256" key="3">
    <source>
        <dbReference type="ARBA" id="ARBA00011049"/>
    </source>
</evidence>
<evidence type="ECO:0000256" key="7">
    <source>
        <dbReference type="ARBA" id="ARBA00022779"/>
    </source>
</evidence>
<keyword evidence="7" id="KW-0283">Flagellar rotation</keyword>
<evidence type="ECO:0000256" key="8">
    <source>
        <dbReference type="ARBA" id="ARBA00023136"/>
    </source>
</evidence>
<evidence type="ECO:0000256" key="1">
    <source>
        <dbReference type="ARBA" id="ARBA00004117"/>
    </source>
</evidence>
<keyword evidence="6" id="KW-0145">Chemotaxis</keyword>
<dbReference type="Proteomes" id="UP000469011">
    <property type="component" value="Unassembled WGS sequence"/>
</dbReference>
<accession>A0A6N9T6W5</accession>